<protein>
    <submittedName>
        <fullName evidence="2">PDZ domain-containing protein</fullName>
    </submittedName>
</protein>
<gene>
    <name evidence="2" type="ORF">O4G74_06145</name>
</gene>
<evidence type="ECO:0000259" key="1">
    <source>
        <dbReference type="Pfam" id="PF13180"/>
    </source>
</evidence>
<feature type="domain" description="PDZ" evidence="1">
    <location>
        <begin position="71"/>
        <end position="142"/>
    </location>
</feature>
<dbReference type="Gene3D" id="2.30.42.10">
    <property type="match status" value="1"/>
</dbReference>
<dbReference type="Proteomes" id="UP001083770">
    <property type="component" value="Unassembled WGS sequence"/>
</dbReference>
<keyword evidence="3" id="KW-1185">Reference proteome</keyword>
<accession>A0ABT4LTE3</accession>
<dbReference type="SUPFAM" id="SSF50156">
    <property type="entry name" value="PDZ domain-like"/>
    <property type="match status" value="1"/>
</dbReference>
<name>A0ABT4LTE3_9PROT</name>
<proteinExistence type="predicted"/>
<comment type="caution">
    <text evidence="2">The sequence shown here is derived from an EMBL/GenBank/DDBJ whole genome shotgun (WGS) entry which is preliminary data.</text>
</comment>
<evidence type="ECO:0000313" key="2">
    <source>
        <dbReference type="EMBL" id="MCZ4297636.1"/>
    </source>
</evidence>
<reference evidence="2" key="1">
    <citation type="submission" date="2022-12" db="EMBL/GenBank/DDBJ databases">
        <title>Bacterial isolates from different developmental stages of Nematostella vectensis.</title>
        <authorList>
            <person name="Fraune S."/>
        </authorList>
    </citation>
    <scope>NUCLEOTIDE SEQUENCE</scope>
    <source>
        <strain evidence="2">G21632-S1</strain>
    </source>
</reference>
<dbReference type="InterPro" id="IPR001478">
    <property type="entry name" value="PDZ"/>
</dbReference>
<dbReference type="EMBL" id="JAPWGW010000001">
    <property type="protein sequence ID" value="MCZ4297636.1"/>
    <property type="molecule type" value="Genomic_DNA"/>
</dbReference>
<dbReference type="InterPro" id="IPR036034">
    <property type="entry name" value="PDZ_sf"/>
</dbReference>
<dbReference type="RefSeq" id="WP_269401821.1">
    <property type="nucleotide sequence ID" value="NZ_JAPWGW010000001.1"/>
</dbReference>
<evidence type="ECO:0000313" key="3">
    <source>
        <dbReference type="Proteomes" id="UP001083770"/>
    </source>
</evidence>
<organism evidence="2 3">
    <name type="scientific">Henriciella marina</name>
    <dbReference type="NCBI Taxonomy" id="453851"/>
    <lineage>
        <taxon>Bacteria</taxon>
        <taxon>Pseudomonadati</taxon>
        <taxon>Pseudomonadota</taxon>
        <taxon>Alphaproteobacteria</taxon>
        <taxon>Hyphomonadales</taxon>
        <taxon>Hyphomonadaceae</taxon>
        <taxon>Henriciella</taxon>
    </lineage>
</organism>
<dbReference type="Pfam" id="PF13180">
    <property type="entry name" value="PDZ_2"/>
    <property type="match status" value="1"/>
</dbReference>
<sequence>MRRLWQKFGKNETPYTHEDLKVTLAEVTGDEAFAGDFFANYIETGALPDYGPLLAQAGLELGPANPGKAWIGGSFEADGPVVKIASNTVRRTPLYEAGLDRGDEIARIGRFDINSTGDVDTALSRHEPGDTVDVAYVSRTGDGTVSVTLAEDPALKVTRKEAGDEELSVAEKRFREDWLGVERNEGDAG</sequence>